<dbReference type="InterPro" id="IPR036431">
    <property type="entry name" value="ARID_dom_sf"/>
</dbReference>
<feature type="compositionally biased region" description="Basic and acidic residues" evidence="1">
    <location>
        <begin position="886"/>
        <end position="915"/>
    </location>
</feature>
<gene>
    <name evidence="3" type="ORF">TOT_010001215</name>
</gene>
<dbReference type="GeneID" id="20714014"/>
<feature type="compositionally biased region" description="Polar residues" evidence="1">
    <location>
        <begin position="325"/>
        <end position="336"/>
    </location>
</feature>
<evidence type="ECO:0000259" key="2">
    <source>
        <dbReference type="PROSITE" id="PS51011"/>
    </source>
</evidence>
<sequence length="1103" mass="126325">MSEKDFMKSLKNFHGPEKFEELKKVKLFNKKVDLYNFYELAKRKGGSTDAVIITQWRDICIELGLIDKGEDITFEEAYKASQFFCYCFINFTYPSSGRGGKKRCPRKTRTKIAPNYYRLHHGSKALSSFHYRLLSEASGKFLAKYGLMDYEPRGTERYELSEESNEYDNLIWIARKVMNAPKCKFFNNKCSEDCTMFDNQWILPPYDASVPLTYKVQSKVACAAKLAAENTELDNEYSDESMSRSSDSEYDLVMRECVLSDTELAEEYRDNTHTRANRASGEVEPGEYGNGIKETRTQNEHTKSNRSRSAKASADRSKYGEKNGVRNQAGTKTTIATKRRSRSNKDLVRNIIHEVGKYLMSGYEIETCLTIILKSLTVVKLPKIPGLCRHMAHINMQFNKELIKSTDFEVQKEILFVLDLLCNILSLVIRDSFVEFVKHGCNNTYNQLMLCMESLQVTSCVLFLKINEAFQNNKFKHNDFTLDPNTQNMGREDGVEQGKKAVNGKGMAKNNKSRESKVTNGDFHGEVNTRESQLYENEFGSPKHTVDLREKNGSDIYNIDCRHRIHEYIRNNRNTSDNTSVNGNMKNSIYRSKHGLDGVYEYEEDDDEVEVEDKSESINHMEILSNIFMLIKFLSVISTELWQYDMICGLIDPFLKTAFKEIEDKKTPEYWLWDDFQEALCTLFTSCYYLSEKIKGKMKMSTVINLYMISASLLAERSVSKILFRKIVQMILSFHANFDFQMYKSMNRAIKGICEILVQMVTSSIGKKVERSTECKSARKESVKWYTQKSVDHIDPSTNRRADKTAYMDKLFLNADNPVANPWSAVPKDYPAVKKEPSEHSESSISDFESIIDYVKLGVEADKVGHRRSGSRKSRGSKGGSLRTQRASEVEAERERMKDAEKEDCADRTLEDLFGRESVPQTTKPSLEESVSFLQDYYRSVLGIGARGCDAGHAARVGAAPQTDEDAESATRLDSSRSTRKSGCSTSDERDDNDCSERRFRRDPGDGQRVKQEAPLIDDEVYEALSKFENTREIVCLCIAKMSEYSVGLEVVKRNYNGILECAYNDRSARSLWPVIHRIQSDQSLEARARVSDYELVSIKEVK</sequence>
<feature type="compositionally biased region" description="Basic and acidic residues" evidence="1">
    <location>
        <begin position="313"/>
        <end position="324"/>
    </location>
</feature>
<evidence type="ECO:0000256" key="1">
    <source>
        <dbReference type="SAM" id="MobiDB-lite"/>
    </source>
</evidence>
<feature type="region of interest" description="Disordered" evidence="1">
    <location>
        <begin position="503"/>
        <end position="524"/>
    </location>
</feature>
<feature type="compositionally biased region" description="Basic and acidic residues" evidence="1">
    <location>
        <begin position="293"/>
        <end position="303"/>
    </location>
</feature>
<dbReference type="OMA" id="MNEIICK"/>
<feature type="region of interest" description="Disordered" evidence="1">
    <location>
        <begin position="264"/>
        <end position="341"/>
    </location>
</feature>
<dbReference type="eggNOG" id="ENOG502QXE4">
    <property type="taxonomic scope" value="Eukaryota"/>
</dbReference>
<dbReference type="InterPro" id="IPR001606">
    <property type="entry name" value="ARID_dom"/>
</dbReference>
<dbReference type="OrthoDB" id="10513139at2759"/>
<feature type="domain" description="ARID" evidence="2">
    <location>
        <begin position="1"/>
        <end position="96"/>
    </location>
</feature>
<evidence type="ECO:0000313" key="3">
    <source>
        <dbReference type="EMBL" id="BAM38677.1"/>
    </source>
</evidence>
<dbReference type="EMBL" id="AP011946">
    <property type="protein sequence ID" value="BAM38677.1"/>
    <property type="molecule type" value="Genomic_DNA"/>
</dbReference>
<dbReference type="AlphaFoldDB" id="J7MBZ0"/>
<organism evidence="3 4">
    <name type="scientific">Theileria orientalis strain Shintoku</name>
    <dbReference type="NCBI Taxonomy" id="869250"/>
    <lineage>
        <taxon>Eukaryota</taxon>
        <taxon>Sar</taxon>
        <taxon>Alveolata</taxon>
        <taxon>Apicomplexa</taxon>
        <taxon>Aconoidasida</taxon>
        <taxon>Piroplasmida</taxon>
        <taxon>Theileriidae</taxon>
        <taxon>Theileria</taxon>
    </lineage>
</organism>
<feature type="compositionally biased region" description="Basic and acidic residues" evidence="1">
    <location>
        <begin position="993"/>
        <end position="1012"/>
    </location>
</feature>
<dbReference type="Gene3D" id="1.10.150.60">
    <property type="entry name" value="ARID DNA-binding domain"/>
    <property type="match status" value="1"/>
</dbReference>
<dbReference type="VEuPathDB" id="PiroplasmaDB:TOT_010001215"/>
<protein>
    <submittedName>
        <fullName evidence="3">Membrance occupation and recognition nexus protein 1</fullName>
    </submittedName>
</protein>
<dbReference type="SUPFAM" id="SSF46774">
    <property type="entry name" value="ARID-like"/>
    <property type="match status" value="1"/>
</dbReference>
<name>J7MBZ0_THEOR</name>
<dbReference type="CDD" id="cd16100">
    <property type="entry name" value="ARID"/>
    <property type="match status" value="1"/>
</dbReference>
<feature type="compositionally biased region" description="Basic and acidic residues" evidence="1">
    <location>
        <begin position="512"/>
        <end position="524"/>
    </location>
</feature>
<dbReference type="PROSITE" id="PS51011">
    <property type="entry name" value="ARID"/>
    <property type="match status" value="1"/>
</dbReference>
<proteinExistence type="predicted"/>
<dbReference type="KEGG" id="tot:TOT_010001215"/>
<dbReference type="RefSeq" id="XP_009688978.1">
    <property type="nucleotide sequence ID" value="XM_009690683.1"/>
</dbReference>
<dbReference type="GO" id="GO:0003677">
    <property type="term" value="F:DNA binding"/>
    <property type="evidence" value="ECO:0007669"/>
    <property type="project" value="InterPro"/>
</dbReference>
<feature type="region of interest" description="Disordered" evidence="1">
    <location>
        <begin position="864"/>
        <end position="927"/>
    </location>
</feature>
<feature type="compositionally biased region" description="Basic residues" evidence="1">
    <location>
        <begin position="865"/>
        <end position="876"/>
    </location>
</feature>
<dbReference type="Pfam" id="PF01388">
    <property type="entry name" value="ARID"/>
    <property type="match status" value="1"/>
</dbReference>
<reference evidence="3 4" key="1">
    <citation type="journal article" date="2012" name="MBio">
        <title>Comparative genome analysis of three eukaryotic parasites with differing abilities to transform leukocytes reveals key mediators of Theileria-induced leukocyte transformation.</title>
        <authorList>
            <person name="Hayashida K."/>
            <person name="Hara Y."/>
            <person name="Abe T."/>
            <person name="Yamasaki C."/>
            <person name="Toyoda A."/>
            <person name="Kosuge T."/>
            <person name="Suzuki Y."/>
            <person name="Sato Y."/>
            <person name="Kawashima S."/>
            <person name="Katayama T."/>
            <person name="Wakaguri H."/>
            <person name="Inoue N."/>
            <person name="Homma K."/>
            <person name="Tada-Umezaki M."/>
            <person name="Yagi Y."/>
            <person name="Fujii Y."/>
            <person name="Habara T."/>
            <person name="Kanehisa M."/>
            <person name="Watanabe H."/>
            <person name="Ito K."/>
            <person name="Gojobori T."/>
            <person name="Sugawara H."/>
            <person name="Imanishi T."/>
            <person name="Weir W."/>
            <person name="Gardner M."/>
            <person name="Pain A."/>
            <person name="Shiels B."/>
            <person name="Hattori M."/>
            <person name="Nene V."/>
            <person name="Sugimoto C."/>
        </authorList>
    </citation>
    <scope>NUCLEOTIDE SEQUENCE [LARGE SCALE GENOMIC DNA]</scope>
    <source>
        <strain evidence="3 4">Shintoku</strain>
    </source>
</reference>
<feature type="region of interest" description="Disordered" evidence="1">
    <location>
        <begin position="957"/>
        <end position="1013"/>
    </location>
</feature>
<dbReference type="Proteomes" id="UP000003786">
    <property type="component" value="Chromosome 1"/>
</dbReference>
<evidence type="ECO:0000313" key="4">
    <source>
        <dbReference type="Proteomes" id="UP000003786"/>
    </source>
</evidence>
<keyword evidence="4" id="KW-1185">Reference proteome</keyword>
<accession>J7MBZ0</accession>